<dbReference type="Proteomes" id="UP001056291">
    <property type="component" value="Chromosome"/>
</dbReference>
<dbReference type="Gene3D" id="3.40.50.1820">
    <property type="entry name" value="alpha/beta hydrolase"/>
    <property type="match status" value="1"/>
</dbReference>
<dbReference type="EMBL" id="CP098747">
    <property type="protein sequence ID" value="USG62216.1"/>
    <property type="molecule type" value="Genomic_DNA"/>
</dbReference>
<proteinExistence type="predicted"/>
<dbReference type="RefSeq" id="WP_251935841.1">
    <property type="nucleotide sequence ID" value="NZ_CP098747.1"/>
</dbReference>
<sequence>MYLTVNNQEIFAATGGVEFDKSKPTIVFLHGAGMDHRAWALQTRYFAFHGFSVLAPDLPGHSLSSGEPLDSVEAMGSWLVKVVEAAGAEYVHLVGHSQGFLIALEAAAGLGNRLQSITAVATAASIPVNPALIETAQKSPDTAAGMMLQWGFGQRTQMGMSPVPGQQPIAIGHQIMSSNPLAKDLIACSEYSLGAERSREIKCPTHVILAAEDKMTPVKAGLALAVDLDVKATVLKNAGHMLPVEAPVQCLEAMGTFIQSLEEK</sequence>
<evidence type="ECO:0000313" key="3">
    <source>
        <dbReference type="Proteomes" id="UP001056291"/>
    </source>
</evidence>
<keyword evidence="3" id="KW-1185">Reference proteome</keyword>
<dbReference type="InterPro" id="IPR050266">
    <property type="entry name" value="AB_hydrolase_sf"/>
</dbReference>
<dbReference type="SUPFAM" id="SSF53474">
    <property type="entry name" value="alpha/beta-Hydrolases"/>
    <property type="match status" value="1"/>
</dbReference>
<dbReference type="InterPro" id="IPR000073">
    <property type="entry name" value="AB_hydrolase_1"/>
</dbReference>
<accession>A0ABY4WC37</accession>
<gene>
    <name evidence="2" type="ORF">NBZ79_04400</name>
</gene>
<name>A0ABY4WC37_9PROT</name>
<evidence type="ECO:0000313" key="2">
    <source>
        <dbReference type="EMBL" id="USG62216.1"/>
    </source>
</evidence>
<dbReference type="InterPro" id="IPR029058">
    <property type="entry name" value="AB_hydrolase_fold"/>
</dbReference>
<dbReference type="Pfam" id="PF12697">
    <property type="entry name" value="Abhydrolase_6"/>
    <property type="match status" value="1"/>
</dbReference>
<dbReference type="PANTHER" id="PTHR43798">
    <property type="entry name" value="MONOACYLGLYCEROL LIPASE"/>
    <property type="match status" value="1"/>
</dbReference>
<organism evidence="2 3">
    <name type="scientific">Sneathiella marina</name>
    <dbReference type="NCBI Taxonomy" id="2950108"/>
    <lineage>
        <taxon>Bacteria</taxon>
        <taxon>Pseudomonadati</taxon>
        <taxon>Pseudomonadota</taxon>
        <taxon>Alphaproteobacteria</taxon>
        <taxon>Sneathiellales</taxon>
        <taxon>Sneathiellaceae</taxon>
        <taxon>Sneathiella</taxon>
    </lineage>
</organism>
<dbReference type="GO" id="GO:0016787">
    <property type="term" value="F:hydrolase activity"/>
    <property type="evidence" value="ECO:0007669"/>
    <property type="project" value="UniProtKB-KW"/>
</dbReference>
<evidence type="ECO:0000259" key="1">
    <source>
        <dbReference type="Pfam" id="PF12697"/>
    </source>
</evidence>
<keyword evidence="2" id="KW-0378">Hydrolase</keyword>
<feature type="domain" description="AB hydrolase-1" evidence="1">
    <location>
        <begin position="26"/>
        <end position="252"/>
    </location>
</feature>
<reference evidence="2" key="1">
    <citation type="submission" date="2022-06" db="EMBL/GenBank/DDBJ databases">
        <title>Sneathiella actinostolidae sp. nov., isolated from a sea anemonein the Western Pacific Ocean.</title>
        <authorList>
            <person name="Wei M.J."/>
        </authorList>
    </citation>
    <scope>NUCLEOTIDE SEQUENCE</scope>
    <source>
        <strain evidence="2">PHK-P5</strain>
    </source>
</reference>
<protein>
    <submittedName>
        <fullName evidence="2">Alpha/beta hydrolase</fullName>
    </submittedName>
</protein>
<dbReference type="PRINTS" id="PR00111">
    <property type="entry name" value="ABHYDROLASE"/>
</dbReference>
<dbReference type="PANTHER" id="PTHR43798:SF33">
    <property type="entry name" value="HYDROLASE, PUTATIVE (AFU_ORTHOLOGUE AFUA_2G14860)-RELATED"/>
    <property type="match status" value="1"/>
</dbReference>